<dbReference type="AlphaFoldDB" id="A0AA46YSB0"/>
<evidence type="ECO:0000313" key="2">
    <source>
        <dbReference type="Proteomes" id="UP001164935"/>
    </source>
</evidence>
<dbReference type="EMBL" id="CP096973">
    <property type="protein sequence ID" value="UYO75307.1"/>
    <property type="molecule type" value="Genomic_DNA"/>
</dbReference>
<dbReference type="Proteomes" id="UP001164935">
    <property type="component" value="Chromosome"/>
</dbReference>
<reference evidence="1" key="1">
    <citation type="submission" date="2022-05" db="EMBL/GenBank/DDBJ databases">
        <title>Complete sequence of a novel PHA-producing Halomonas strain.</title>
        <authorList>
            <person name="Zheng Z."/>
        </authorList>
    </citation>
    <scope>NUCLEOTIDE SEQUENCE</scope>
    <source>
        <strain evidence="1">ZZQ-149</strain>
    </source>
</reference>
<dbReference type="RefSeq" id="WP_264018745.1">
    <property type="nucleotide sequence ID" value="NZ_CP096973.1"/>
</dbReference>
<keyword evidence="2" id="KW-1185">Reference proteome</keyword>
<sequence length="54" mass="6110">MVRKTPTDKVTVSRERILRAVASSSAIETGERTAVIEKRLKSHTRRFTQLTLAL</sequence>
<organism evidence="1 2">
    <name type="scientific">Halomonas qinghailakensis</name>
    <dbReference type="NCBI Taxonomy" id="2937790"/>
    <lineage>
        <taxon>Bacteria</taxon>
        <taxon>Pseudomonadati</taxon>
        <taxon>Pseudomonadota</taxon>
        <taxon>Gammaproteobacteria</taxon>
        <taxon>Oceanospirillales</taxon>
        <taxon>Halomonadaceae</taxon>
        <taxon>Halomonas</taxon>
    </lineage>
</organism>
<proteinExistence type="predicted"/>
<accession>A0AA46YSB0</accession>
<evidence type="ECO:0000313" key="1">
    <source>
        <dbReference type="EMBL" id="UYO75307.1"/>
    </source>
</evidence>
<dbReference type="KEGG" id="hqn:M0220_03880"/>
<name>A0AA46YSB0_9GAMM</name>
<gene>
    <name evidence="1" type="ORF">M0220_03880</name>
</gene>
<protein>
    <submittedName>
        <fullName evidence="1">Uncharacterized protein</fullName>
    </submittedName>
</protein>